<gene>
    <name evidence="1" type="ORF">A1359_05120</name>
</gene>
<evidence type="ECO:0000313" key="2">
    <source>
        <dbReference type="Proteomes" id="UP000078476"/>
    </source>
</evidence>
<accession>A0A177NLC4</accession>
<evidence type="ECO:0000313" key="1">
    <source>
        <dbReference type="EMBL" id="OAI18374.1"/>
    </source>
</evidence>
<sequence>MRIYPHSANKFAPTAGELVSCAFLSDAACAAIELQLLSIIVFFNLSQPLASVLNASGFAINHFLG</sequence>
<dbReference type="EMBL" id="LUUI01000079">
    <property type="protein sequence ID" value="OAI18374.1"/>
    <property type="molecule type" value="Genomic_DNA"/>
</dbReference>
<dbReference type="AlphaFoldDB" id="A0A177NLC4"/>
<dbReference type="Proteomes" id="UP000078476">
    <property type="component" value="Unassembled WGS sequence"/>
</dbReference>
<organism evidence="1 2">
    <name type="scientific">Methylomonas lenta</name>
    <dbReference type="NCBI Taxonomy" id="980561"/>
    <lineage>
        <taxon>Bacteria</taxon>
        <taxon>Pseudomonadati</taxon>
        <taxon>Pseudomonadota</taxon>
        <taxon>Gammaproteobacteria</taxon>
        <taxon>Methylococcales</taxon>
        <taxon>Methylococcaceae</taxon>
        <taxon>Methylomonas</taxon>
    </lineage>
</organism>
<keyword evidence="2" id="KW-1185">Reference proteome</keyword>
<reference evidence="1 2" key="1">
    <citation type="submission" date="2016-03" db="EMBL/GenBank/DDBJ databases">
        <authorList>
            <person name="Ploux O."/>
        </authorList>
    </citation>
    <scope>NUCLEOTIDE SEQUENCE [LARGE SCALE GENOMIC DNA]</scope>
    <source>
        <strain evidence="1 2">R-45370</strain>
    </source>
</reference>
<dbReference type="STRING" id="980561.A1359_05120"/>
<comment type="caution">
    <text evidence="1">The sequence shown here is derived from an EMBL/GenBank/DDBJ whole genome shotgun (WGS) entry which is preliminary data.</text>
</comment>
<protein>
    <submittedName>
        <fullName evidence="1">Uncharacterized protein</fullName>
    </submittedName>
</protein>
<name>A0A177NLC4_9GAMM</name>
<proteinExistence type="predicted"/>